<dbReference type="GO" id="GO:0016020">
    <property type="term" value="C:membrane"/>
    <property type="evidence" value="ECO:0007669"/>
    <property type="project" value="UniProtKB-SubCell"/>
</dbReference>
<keyword evidence="3 7" id="KW-0812">Transmembrane</keyword>
<evidence type="ECO:0000259" key="9">
    <source>
        <dbReference type="Pfam" id="PF00999"/>
    </source>
</evidence>
<feature type="transmembrane region" description="Helical" evidence="7">
    <location>
        <begin position="99"/>
        <end position="122"/>
    </location>
</feature>
<gene>
    <name evidence="10" type="ORF">DB32_004959</name>
</gene>
<feature type="transmembrane region" description="Helical" evidence="7">
    <location>
        <begin position="134"/>
        <end position="155"/>
    </location>
</feature>
<dbReference type="OrthoDB" id="9793589at2"/>
<proteinExistence type="predicted"/>
<evidence type="ECO:0000256" key="3">
    <source>
        <dbReference type="ARBA" id="ARBA00022692"/>
    </source>
</evidence>
<dbReference type="Gene3D" id="1.20.1530.20">
    <property type="match status" value="1"/>
</dbReference>
<dbReference type="GO" id="GO:0015297">
    <property type="term" value="F:antiporter activity"/>
    <property type="evidence" value="ECO:0007669"/>
    <property type="project" value="InterPro"/>
</dbReference>
<sequence length="710" mass="76532">MHFLLTLILQIGVILVVSRIVSLAFRRIQQPQVVGEMFAGILLGPSLLGWLAPDVSAFVFPRESLVHLNTLSQVGLVLFMFLVGLEFDPKLMRGRGHAALVTSHVSIIAPFFLGALLALHLYPQLSDASVSFDGFALFMGAAMSVTAFPVLARILQERNLVRTKVGAVTIACAAVDDVTAWAILAVVIAIVRAESLHTPLWITLAGTVAYMLAMLFLVRPALGLIEKRYHNTGRVTQDLLAVVLLIALASAWTTEYLGIHALFGAFCIGAVMPKDKGLVHELAEKLEHVTVVFLLPIFFANAGLRTQIGLVSGAEMWIFFGLIMLVAVGGKFGGSTLAARMTGLSWRESSALGILMNTRGLMELVILTIGLDLGVISPALFAMMVMMALATTFMTTPFLQWLYPLRQMREAARDESEPDEFTVLVPVSLPASGPGLLRLARALVPSGRRPRVYGLHLRRGDEHAMTDLDGTPELPAQEFALQPMLRAAQEQSIEVRPLVFASERPGRDIADLARVKGADMVLLGWHKPVISRRILGGAVYDVMTNAPADVAVYLERRFDPWTRILVPCRDVARDLPALRAAGRIGATVGVPVTVLHIVPPSGDGAATDAELRAAVSSSASDSQRAEVSIEQARSDDPVGAVVSAVRRADHDLVVVGVSKAWGIEPAIFGVRHERLAEETDASLLILRTHDVAAQQAAAAARPALREAAAE</sequence>
<evidence type="ECO:0000256" key="4">
    <source>
        <dbReference type="ARBA" id="ARBA00022989"/>
    </source>
</evidence>
<dbReference type="PANTHER" id="PTHR32468:SF0">
    <property type="entry name" value="K(+)_H(+) ANTIPORTER 1"/>
    <property type="match status" value="1"/>
</dbReference>
<name>A0A0F6YK16_9BACT</name>
<dbReference type="RefSeq" id="WP_053235027.1">
    <property type="nucleotide sequence ID" value="NZ_CP011125.1"/>
</dbReference>
<evidence type="ECO:0000259" key="8">
    <source>
        <dbReference type="Pfam" id="PF00582"/>
    </source>
</evidence>
<dbReference type="Gene3D" id="3.40.50.620">
    <property type="entry name" value="HUPs"/>
    <property type="match status" value="2"/>
</dbReference>
<feature type="transmembrane region" description="Helical" evidence="7">
    <location>
        <begin position="199"/>
        <end position="222"/>
    </location>
</feature>
<evidence type="ECO:0000256" key="6">
    <source>
        <dbReference type="ARBA" id="ARBA00023136"/>
    </source>
</evidence>
<dbReference type="InterPro" id="IPR014729">
    <property type="entry name" value="Rossmann-like_a/b/a_fold"/>
</dbReference>
<evidence type="ECO:0000313" key="10">
    <source>
        <dbReference type="EMBL" id="AKF07810.1"/>
    </source>
</evidence>
<reference evidence="10 11" key="1">
    <citation type="submission" date="2015-03" db="EMBL/GenBank/DDBJ databases">
        <title>Genome assembly of Sandaracinus amylolyticus DSM 53668.</title>
        <authorList>
            <person name="Sharma G."/>
            <person name="Subramanian S."/>
        </authorList>
    </citation>
    <scope>NUCLEOTIDE SEQUENCE [LARGE SCALE GENOMIC DNA]</scope>
    <source>
        <strain evidence="10 11">DSM 53668</strain>
    </source>
</reference>
<feature type="transmembrane region" description="Helical" evidence="7">
    <location>
        <begin position="66"/>
        <end position="87"/>
    </location>
</feature>
<feature type="domain" description="UspA" evidence="8">
    <location>
        <begin position="423"/>
        <end position="552"/>
    </location>
</feature>
<feature type="domain" description="Cation/H+ exchanger transmembrane" evidence="9">
    <location>
        <begin position="15"/>
        <end position="401"/>
    </location>
</feature>
<dbReference type="GO" id="GO:1902600">
    <property type="term" value="P:proton transmembrane transport"/>
    <property type="evidence" value="ECO:0007669"/>
    <property type="project" value="InterPro"/>
</dbReference>
<dbReference type="EMBL" id="CP011125">
    <property type="protein sequence ID" value="AKF07810.1"/>
    <property type="molecule type" value="Genomic_DNA"/>
</dbReference>
<evidence type="ECO:0000256" key="5">
    <source>
        <dbReference type="ARBA" id="ARBA00023065"/>
    </source>
</evidence>
<keyword evidence="2" id="KW-0813">Transport</keyword>
<dbReference type="AlphaFoldDB" id="A0A0F6YK16"/>
<dbReference type="SUPFAM" id="SSF52402">
    <property type="entry name" value="Adenine nucleotide alpha hydrolases-like"/>
    <property type="match status" value="2"/>
</dbReference>
<keyword evidence="6 7" id="KW-0472">Membrane</keyword>
<keyword evidence="5" id="KW-0406">Ion transport</keyword>
<comment type="subcellular location">
    <subcellularLocation>
        <location evidence="1">Membrane</location>
        <topology evidence="1">Multi-pass membrane protein</topology>
    </subcellularLocation>
</comment>
<dbReference type="InterPro" id="IPR038770">
    <property type="entry name" value="Na+/solute_symporter_sf"/>
</dbReference>
<dbReference type="InterPro" id="IPR006153">
    <property type="entry name" value="Cation/H_exchanger_TM"/>
</dbReference>
<organism evidence="10 11">
    <name type="scientific">Sandaracinus amylolyticus</name>
    <dbReference type="NCBI Taxonomy" id="927083"/>
    <lineage>
        <taxon>Bacteria</taxon>
        <taxon>Pseudomonadati</taxon>
        <taxon>Myxococcota</taxon>
        <taxon>Polyangia</taxon>
        <taxon>Polyangiales</taxon>
        <taxon>Sandaracinaceae</taxon>
        <taxon>Sandaracinus</taxon>
    </lineage>
</organism>
<evidence type="ECO:0000256" key="7">
    <source>
        <dbReference type="SAM" id="Phobius"/>
    </source>
</evidence>
<dbReference type="STRING" id="927083.DB32_004959"/>
<dbReference type="PANTHER" id="PTHR32468">
    <property type="entry name" value="CATION/H + ANTIPORTER"/>
    <property type="match status" value="1"/>
</dbReference>
<accession>A0A0F6YK16</accession>
<evidence type="ECO:0000256" key="2">
    <source>
        <dbReference type="ARBA" id="ARBA00022448"/>
    </source>
</evidence>
<dbReference type="InterPro" id="IPR006016">
    <property type="entry name" value="UspA"/>
</dbReference>
<feature type="domain" description="UspA" evidence="8">
    <location>
        <begin position="562"/>
        <end position="687"/>
    </location>
</feature>
<evidence type="ECO:0000313" key="11">
    <source>
        <dbReference type="Proteomes" id="UP000034883"/>
    </source>
</evidence>
<dbReference type="Pfam" id="PF00582">
    <property type="entry name" value="Usp"/>
    <property type="match status" value="2"/>
</dbReference>
<feature type="transmembrane region" description="Helical" evidence="7">
    <location>
        <begin position="316"/>
        <end position="339"/>
    </location>
</feature>
<dbReference type="KEGG" id="samy:DB32_004959"/>
<keyword evidence="4 7" id="KW-1133">Transmembrane helix</keyword>
<evidence type="ECO:0000256" key="1">
    <source>
        <dbReference type="ARBA" id="ARBA00004141"/>
    </source>
</evidence>
<dbReference type="Proteomes" id="UP000034883">
    <property type="component" value="Chromosome"/>
</dbReference>
<feature type="transmembrane region" description="Helical" evidence="7">
    <location>
        <begin position="37"/>
        <end position="60"/>
    </location>
</feature>
<feature type="transmembrane region" description="Helical" evidence="7">
    <location>
        <begin position="167"/>
        <end position="193"/>
    </location>
</feature>
<protein>
    <submittedName>
        <fullName evidence="10">Sodium/hydrogen exchanger</fullName>
    </submittedName>
</protein>
<keyword evidence="11" id="KW-1185">Reference proteome</keyword>
<dbReference type="Pfam" id="PF00999">
    <property type="entry name" value="Na_H_Exchanger"/>
    <property type="match status" value="1"/>
</dbReference>
<feature type="transmembrane region" description="Helical" evidence="7">
    <location>
        <begin position="6"/>
        <end position="25"/>
    </location>
</feature>
<dbReference type="InterPro" id="IPR050794">
    <property type="entry name" value="CPA2_transporter"/>
</dbReference>